<dbReference type="Proteomes" id="UP000190286">
    <property type="component" value="Unassembled WGS sequence"/>
</dbReference>
<keyword evidence="2" id="KW-1185">Reference proteome</keyword>
<dbReference type="InterPro" id="IPR029044">
    <property type="entry name" value="Nucleotide-diphossugar_trans"/>
</dbReference>
<dbReference type="PANTHER" id="PTHR21485:SF6">
    <property type="entry name" value="N-ACYLNEURAMINATE CYTIDYLYLTRANSFERASE-RELATED"/>
    <property type="match status" value="1"/>
</dbReference>
<dbReference type="InterPro" id="IPR003329">
    <property type="entry name" value="Cytidylyl_trans"/>
</dbReference>
<dbReference type="Gene3D" id="3.90.550.10">
    <property type="entry name" value="Spore Coat Polysaccharide Biosynthesis Protein SpsA, Chain A"/>
    <property type="match status" value="1"/>
</dbReference>
<dbReference type="CDD" id="cd02513">
    <property type="entry name" value="CMP-NeuAc_Synthase"/>
    <property type="match status" value="1"/>
</dbReference>
<dbReference type="GO" id="GO:0008781">
    <property type="term" value="F:N-acylneuraminate cytidylyltransferase activity"/>
    <property type="evidence" value="ECO:0007669"/>
    <property type="project" value="TreeGrafter"/>
</dbReference>
<evidence type="ECO:0000313" key="1">
    <source>
        <dbReference type="EMBL" id="SKA75660.1"/>
    </source>
</evidence>
<evidence type="ECO:0000313" key="2">
    <source>
        <dbReference type="Proteomes" id="UP000190286"/>
    </source>
</evidence>
<dbReference type="STRING" id="745368.SAMN02745178_00469"/>
<dbReference type="PANTHER" id="PTHR21485">
    <property type="entry name" value="HAD SUPERFAMILY MEMBERS CMAS AND KDSC"/>
    <property type="match status" value="1"/>
</dbReference>
<dbReference type="GeneID" id="93336961"/>
<reference evidence="1 2" key="1">
    <citation type="submission" date="2017-02" db="EMBL/GenBank/DDBJ databases">
        <authorList>
            <person name="Peterson S.W."/>
        </authorList>
    </citation>
    <scope>NUCLEOTIDE SEQUENCE [LARGE SCALE GENOMIC DNA]</scope>
    <source>
        <strain evidence="1 2">ATCC 27749</strain>
    </source>
</reference>
<dbReference type="EMBL" id="FUYF01000002">
    <property type="protein sequence ID" value="SKA75660.1"/>
    <property type="molecule type" value="Genomic_DNA"/>
</dbReference>
<dbReference type="AlphaFoldDB" id="A0A1T4WEF6"/>
<dbReference type="SUPFAM" id="SSF53448">
    <property type="entry name" value="Nucleotide-diphospho-sugar transferases"/>
    <property type="match status" value="1"/>
</dbReference>
<dbReference type="RefSeq" id="WP_078783483.1">
    <property type="nucleotide sequence ID" value="NZ_FUYF01000002.1"/>
</dbReference>
<dbReference type="InterPro" id="IPR050793">
    <property type="entry name" value="CMP-NeuNAc_synthase"/>
</dbReference>
<protein>
    <submittedName>
        <fullName evidence="1">CMP-N,N'-diacetyllegionaminic acid synthase</fullName>
    </submittedName>
</protein>
<proteinExistence type="predicted"/>
<dbReference type="OrthoDB" id="9805604at2"/>
<organism evidence="1 2">
    <name type="scientific">Gemmiger formicilis</name>
    <dbReference type="NCBI Taxonomy" id="745368"/>
    <lineage>
        <taxon>Bacteria</taxon>
        <taxon>Bacillati</taxon>
        <taxon>Bacillota</taxon>
        <taxon>Clostridia</taxon>
        <taxon>Eubacteriales</taxon>
        <taxon>Gemmiger</taxon>
    </lineage>
</organism>
<dbReference type="Pfam" id="PF02348">
    <property type="entry name" value="CTP_transf_3"/>
    <property type="match status" value="1"/>
</dbReference>
<gene>
    <name evidence="1" type="ORF">SAMN02745178_00469</name>
</gene>
<sequence length="253" mass="28872">MKRLLITICGRAGSKGFKNKNLKNFCGKPLVYYSLSAAELFIKKHPELEIDVALNTDSEDLARLVAAEYPEVIYLPRGAELGGDRVPKVEVYKDSFARMEARTGKQYDAMIDLDITSPLRTEQDIENAFAKAQEREDLQIIFSVCEARRNPWFNMFKIVGDHAEMVIESQFTGRQQAPEVYDVNASIYVIRRAFLVDNPDPILWHSKFGVSVMMDTGIIDIDSEHDYLLMEAIAQHLYAHYPEFSAVRENIRG</sequence>
<accession>A0A1T4WEF6</accession>
<name>A0A1T4WEF6_9FIRM</name>